<proteinExistence type="predicted"/>
<accession>A0A6J6BPA3</accession>
<dbReference type="AlphaFoldDB" id="A0A6J6BPA3"/>
<organism evidence="2">
    <name type="scientific">freshwater metagenome</name>
    <dbReference type="NCBI Taxonomy" id="449393"/>
    <lineage>
        <taxon>unclassified sequences</taxon>
        <taxon>metagenomes</taxon>
        <taxon>ecological metagenomes</taxon>
    </lineage>
</organism>
<dbReference type="EMBL" id="CAEZSH010000072">
    <property type="protein sequence ID" value="CAB4540213.1"/>
    <property type="molecule type" value="Genomic_DNA"/>
</dbReference>
<gene>
    <name evidence="2" type="ORF">UFOPK1410_00663</name>
</gene>
<protein>
    <submittedName>
        <fullName evidence="2">Unannotated protein</fullName>
    </submittedName>
</protein>
<feature type="region of interest" description="Disordered" evidence="1">
    <location>
        <begin position="123"/>
        <end position="152"/>
    </location>
</feature>
<evidence type="ECO:0000313" key="2">
    <source>
        <dbReference type="EMBL" id="CAB4540213.1"/>
    </source>
</evidence>
<evidence type="ECO:0000256" key="1">
    <source>
        <dbReference type="SAM" id="MobiDB-lite"/>
    </source>
</evidence>
<name>A0A6J6BPA3_9ZZZZ</name>
<reference evidence="2" key="1">
    <citation type="submission" date="2020-05" db="EMBL/GenBank/DDBJ databases">
        <authorList>
            <person name="Chiriac C."/>
            <person name="Salcher M."/>
            <person name="Ghai R."/>
            <person name="Kavagutti S V."/>
        </authorList>
    </citation>
    <scope>NUCLEOTIDE SEQUENCE</scope>
</reference>
<sequence>MRRNYRQATIALSVALFSLALTPSHADVTPSPTPSPTATSFKALQEQYKKDREAFIQAVRNREQRIREINSAFKASVDKATYEAKTLMATATTPDQKNAISAQRRSAVAAAIVARESAVAALGSLPMPPTEPVRPTKMASPSMSDQKAKPKR</sequence>